<dbReference type="InterPro" id="IPR041588">
    <property type="entry name" value="Integrase_H2C2"/>
</dbReference>
<dbReference type="EMBL" id="JAIWYP010000013">
    <property type="protein sequence ID" value="KAH3715725.1"/>
    <property type="molecule type" value="Genomic_DNA"/>
</dbReference>
<comment type="caution">
    <text evidence="3">The sequence shown here is derived from an EMBL/GenBank/DDBJ whole genome shotgun (WGS) entry which is preliminary data.</text>
</comment>
<feature type="compositionally biased region" description="Basic and acidic residues" evidence="1">
    <location>
        <begin position="72"/>
        <end position="81"/>
    </location>
</feature>
<feature type="domain" description="Integrase zinc-binding" evidence="2">
    <location>
        <begin position="291"/>
        <end position="337"/>
    </location>
</feature>
<protein>
    <recommendedName>
        <fullName evidence="2">Integrase zinc-binding domain-containing protein</fullName>
    </recommendedName>
</protein>
<name>A0A9D4C212_DREPO</name>
<reference evidence="3" key="1">
    <citation type="journal article" date="2019" name="bioRxiv">
        <title>The Genome of the Zebra Mussel, Dreissena polymorpha: A Resource for Invasive Species Research.</title>
        <authorList>
            <person name="McCartney M.A."/>
            <person name="Auch B."/>
            <person name="Kono T."/>
            <person name="Mallez S."/>
            <person name="Zhang Y."/>
            <person name="Obille A."/>
            <person name="Becker A."/>
            <person name="Abrahante J.E."/>
            <person name="Garbe J."/>
            <person name="Badalamenti J.P."/>
            <person name="Herman A."/>
            <person name="Mangelson H."/>
            <person name="Liachko I."/>
            <person name="Sullivan S."/>
            <person name="Sone E.D."/>
            <person name="Koren S."/>
            <person name="Silverstein K.A.T."/>
            <person name="Beckman K.B."/>
            <person name="Gohl D.M."/>
        </authorList>
    </citation>
    <scope>NUCLEOTIDE SEQUENCE</scope>
    <source>
        <strain evidence="3">Duluth1</strain>
        <tissue evidence="3">Whole animal</tissue>
    </source>
</reference>
<feature type="compositionally biased region" description="Polar residues" evidence="1">
    <location>
        <begin position="27"/>
        <end position="48"/>
    </location>
</feature>
<proteinExistence type="predicted"/>
<gene>
    <name evidence="3" type="ORF">DPMN_058437</name>
</gene>
<evidence type="ECO:0000259" key="2">
    <source>
        <dbReference type="Pfam" id="PF17921"/>
    </source>
</evidence>
<feature type="compositionally biased region" description="Basic and acidic residues" evidence="1">
    <location>
        <begin position="88"/>
        <end position="97"/>
    </location>
</feature>
<dbReference type="Gene3D" id="1.10.340.70">
    <property type="match status" value="1"/>
</dbReference>
<dbReference type="Pfam" id="PF17921">
    <property type="entry name" value="Integrase_H2C2"/>
    <property type="match status" value="1"/>
</dbReference>
<organism evidence="3 4">
    <name type="scientific">Dreissena polymorpha</name>
    <name type="common">Zebra mussel</name>
    <name type="synonym">Mytilus polymorpha</name>
    <dbReference type="NCBI Taxonomy" id="45954"/>
    <lineage>
        <taxon>Eukaryota</taxon>
        <taxon>Metazoa</taxon>
        <taxon>Spiralia</taxon>
        <taxon>Lophotrochozoa</taxon>
        <taxon>Mollusca</taxon>
        <taxon>Bivalvia</taxon>
        <taxon>Autobranchia</taxon>
        <taxon>Heteroconchia</taxon>
        <taxon>Euheterodonta</taxon>
        <taxon>Imparidentia</taxon>
        <taxon>Neoheterodontei</taxon>
        <taxon>Myida</taxon>
        <taxon>Dreissenoidea</taxon>
        <taxon>Dreissenidae</taxon>
        <taxon>Dreissena</taxon>
    </lineage>
</organism>
<reference evidence="3" key="2">
    <citation type="submission" date="2020-11" db="EMBL/GenBank/DDBJ databases">
        <authorList>
            <person name="McCartney M.A."/>
            <person name="Auch B."/>
            <person name="Kono T."/>
            <person name="Mallez S."/>
            <person name="Becker A."/>
            <person name="Gohl D.M."/>
            <person name="Silverstein K.A.T."/>
            <person name="Koren S."/>
            <person name="Bechman K.B."/>
            <person name="Herman A."/>
            <person name="Abrahante J.E."/>
            <person name="Garbe J."/>
        </authorList>
    </citation>
    <scope>NUCLEOTIDE SEQUENCE</scope>
    <source>
        <strain evidence="3">Duluth1</strain>
        <tissue evidence="3">Whole animal</tissue>
    </source>
</reference>
<dbReference type="AlphaFoldDB" id="A0A9D4C212"/>
<feature type="region of interest" description="Disordered" evidence="1">
    <location>
        <begin position="24"/>
        <end position="97"/>
    </location>
</feature>
<keyword evidence="4" id="KW-1185">Reference proteome</keyword>
<dbReference type="Proteomes" id="UP000828390">
    <property type="component" value="Unassembled WGS sequence"/>
</dbReference>
<evidence type="ECO:0000256" key="1">
    <source>
        <dbReference type="SAM" id="MobiDB-lite"/>
    </source>
</evidence>
<sequence>MINTRLANVDLQAGKHTHCSSIADAPKNSSSTVQTGSEQVRLHQNGNGNIRAGTDAIERKRLHQNGTAAPERSTERERLHQNENGFTRTERPGRRTMADNNYQYDSEVDVNVNVNGRGEGQAYQTGTLDEAYGGFYRRGPRPNFKPDPYSGDEDWDQYIAYFEDCTELAQSNEKEKFLYLATSLKQQARMHYSSLPFAEKRSYKLLTNRLEQRVLVKERVKIPHRSFQMSPVEVKCNVPEVVFVDGIQGLQDISCRVVAGIVETQGEDVSVCVVNDFDENNGDILHQLVTPAERRDVVLKLHHDVISGGHLGVEKTMYKIRKALYWPGLADNVKDCC</sequence>
<evidence type="ECO:0000313" key="3">
    <source>
        <dbReference type="EMBL" id="KAH3715725.1"/>
    </source>
</evidence>
<evidence type="ECO:0000313" key="4">
    <source>
        <dbReference type="Proteomes" id="UP000828390"/>
    </source>
</evidence>
<accession>A0A9D4C212</accession>
<dbReference type="FunFam" id="1.10.340.70:FF:000001">
    <property type="entry name" value="Retrovirus-related Pol polyprotein from transposon gypsy-like Protein"/>
    <property type="match status" value="1"/>
</dbReference>